<dbReference type="EMBL" id="CP127162">
    <property type="protein sequence ID" value="WIV17595.1"/>
    <property type="molecule type" value="Genomic_DNA"/>
</dbReference>
<dbReference type="RefSeq" id="WP_285742179.1">
    <property type="nucleotide sequence ID" value="NZ_CP127162.1"/>
</dbReference>
<proteinExistence type="predicted"/>
<dbReference type="Proteomes" id="UP001236415">
    <property type="component" value="Chromosome"/>
</dbReference>
<gene>
    <name evidence="3" type="ORF">QPK24_14300</name>
</gene>
<keyword evidence="2" id="KW-0472">Membrane</keyword>
<reference evidence="3 4" key="1">
    <citation type="submission" date="2023-06" db="EMBL/GenBank/DDBJ databases">
        <title>Paenibacillus polygonum sp. nov., an endophytic bacterium, isolated from Polygonum lapathifolium L. in Nanji Wetland National Nature Reserve, South of Poyang Lake, Jiangxi Province, China.</title>
        <authorList>
            <person name="Yu Z."/>
        </authorList>
    </citation>
    <scope>NUCLEOTIDE SEQUENCE [LARGE SCALE GENOMIC DNA]</scope>
    <source>
        <strain evidence="3 4">C31</strain>
    </source>
</reference>
<evidence type="ECO:0000313" key="3">
    <source>
        <dbReference type="EMBL" id="WIV17595.1"/>
    </source>
</evidence>
<dbReference type="Gene3D" id="2.60.40.1630">
    <property type="entry name" value="bacillus anthracis domain"/>
    <property type="match status" value="1"/>
</dbReference>
<keyword evidence="2" id="KW-0812">Transmembrane</keyword>
<sequence>MKDEVEEQNVAQMMKKVSNDSSKSQTPELDTAKLPRNSKKPRNRWSKRLFYIAGFTVVFLMTILVLEKNGVSEEERIVMEKLSGELSYLKLIRDDQTLYNAVKHDLLQDVHMTDTDGDYSLTVDGLIADEKKVVMLYTLTAPNQASRKDSSLRYEILDGNKEHLSSYSHASLLTVYDKESSNKMLTDVGFIDITWFPEWGTTPDTLVLNIELDDRKFSMTIPNDQSRYVDMKKTYQLEEALTIGDQKLTVHEAVVTPLVAYVRISADPLNTRNINGMISLALMNEEGKYYPSRGGLGDLMSPEGLNARFISNYFDSSPVSLVSEGAYISDKNKKLVINTDTKKTLLAPSEHITLSEAIEKDEEIDITIQAKNIDVPTPNGYWQFRLLDRSVAFTDATGTEFMILDDSRAGSSFNEETAEQMFYYSLPKEDYKQPLTFEVHEYPGFVKEKVKIMLDSK</sequence>
<keyword evidence="2" id="KW-1133">Transmembrane helix</keyword>
<organism evidence="3 4">
    <name type="scientific">Paenibacillus polygoni</name>
    <dbReference type="NCBI Taxonomy" id="3050112"/>
    <lineage>
        <taxon>Bacteria</taxon>
        <taxon>Bacillati</taxon>
        <taxon>Bacillota</taxon>
        <taxon>Bacilli</taxon>
        <taxon>Bacillales</taxon>
        <taxon>Paenibacillaceae</taxon>
        <taxon>Paenibacillus</taxon>
    </lineage>
</organism>
<name>A0ABY8WX37_9BACL</name>
<feature type="compositionally biased region" description="Polar residues" evidence="1">
    <location>
        <begin position="19"/>
        <end position="28"/>
    </location>
</feature>
<evidence type="ECO:0000256" key="2">
    <source>
        <dbReference type="SAM" id="Phobius"/>
    </source>
</evidence>
<evidence type="ECO:0000256" key="1">
    <source>
        <dbReference type="SAM" id="MobiDB-lite"/>
    </source>
</evidence>
<protein>
    <submittedName>
        <fullName evidence="3">DUF4179 domain-containing protein</fullName>
    </submittedName>
</protein>
<feature type="transmembrane region" description="Helical" evidence="2">
    <location>
        <begin position="49"/>
        <end position="66"/>
    </location>
</feature>
<keyword evidence="4" id="KW-1185">Reference proteome</keyword>
<feature type="region of interest" description="Disordered" evidence="1">
    <location>
        <begin position="1"/>
        <end position="40"/>
    </location>
</feature>
<accession>A0ABY8WX37</accession>
<evidence type="ECO:0000313" key="4">
    <source>
        <dbReference type="Proteomes" id="UP001236415"/>
    </source>
</evidence>